<evidence type="ECO:0000256" key="5">
    <source>
        <dbReference type="ARBA" id="ARBA00022989"/>
    </source>
</evidence>
<evidence type="ECO:0000256" key="3">
    <source>
        <dbReference type="ARBA" id="ARBA00022475"/>
    </source>
</evidence>
<organism evidence="11 12">
    <name type="scientific">Hyphococcus flavus</name>
    <dbReference type="NCBI Taxonomy" id="1866326"/>
    <lineage>
        <taxon>Bacteria</taxon>
        <taxon>Pseudomonadati</taxon>
        <taxon>Pseudomonadota</taxon>
        <taxon>Alphaproteobacteria</taxon>
        <taxon>Parvularculales</taxon>
        <taxon>Parvularculaceae</taxon>
        <taxon>Hyphococcus</taxon>
    </lineage>
</organism>
<feature type="domain" description="Ancillary SecYEG translocon subunit/Cell division coordinator CpoB TPR" evidence="10">
    <location>
        <begin position="24"/>
        <end position="187"/>
    </location>
</feature>
<dbReference type="EMBL" id="CP118166">
    <property type="protein sequence ID" value="WDI31487.1"/>
    <property type="molecule type" value="Genomic_DNA"/>
</dbReference>
<protein>
    <submittedName>
        <fullName evidence="11">Tetratricopeptide repeat protein</fullName>
    </submittedName>
</protein>
<keyword evidence="7" id="KW-0143">Chaperone</keyword>
<evidence type="ECO:0000256" key="7">
    <source>
        <dbReference type="ARBA" id="ARBA00023186"/>
    </source>
</evidence>
<evidence type="ECO:0000256" key="1">
    <source>
        <dbReference type="ARBA" id="ARBA00004167"/>
    </source>
</evidence>
<dbReference type="GO" id="GO:0005886">
    <property type="term" value="C:plasma membrane"/>
    <property type="evidence" value="ECO:0007669"/>
    <property type="project" value="UniProtKB-SubCell"/>
</dbReference>
<evidence type="ECO:0000256" key="2">
    <source>
        <dbReference type="ARBA" id="ARBA00004236"/>
    </source>
</evidence>
<dbReference type="KEGG" id="hfl:PUV54_16165"/>
<dbReference type="Pfam" id="PF09976">
    <property type="entry name" value="TPR_21"/>
    <property type="match status" value="1"/>
</dbReference>
<name>A0AAE9ZF18_9PROT</name>
<dbReference type="InterPro" id="IPR026039">
    <property type="entry name" value="YfgM"/>
</dbReference>
<evidence type="ECO:0000256" key="8">
    <source>
        <dbReference type="SAM" id="MobiDB-lite"/>
    </source>
</evidence>
<dbReference type="Proteomes" id="UP001214043">
    <property type="component" value="Chromosome"/>
</dbReference>
<feature type="region of interest" description="Disordered" evidence="8">
    <location>
        <begin position="233"/>
        <end position="277"/>
    </location>
</feature>
<keyword evidence="3" id="KW-1003">Cell membrane</keyword>
<evidence type="ECO:0000313" key="12">
    <source>
        <dbReference type="Proteomes" id="UP001214043"/>
    </source>
</evidence>
<evidence type="ECO:0000313" key="11">
    <source>
        <dbReference type="EMBL" id="WDI31487.1"/>
    </source>
</evidence>
<proteinExistence type="predicted"/>
<comment type="subcellular location">
    <subcellularLocation>
        <location evidence="2">Cell membrane</location>
    </subcellularLocation>
    <subcellularLocation>
        <location evidence="1">Membrane</location>
        <topology evidence="1">Single-pass membrane protein</topology>
    </subcellularLocation>
</comment>
<keyword evidence="6 9" id="KW-0472">Membrane</keyword>
<evidence type="ECO:0000256" key="9">
    <source>
        <dbReference type="SAM" id="Phobius"/>
    </source>
</evidence>
<evidence type="ECO:0000256" key="6">
    <source>
        <dbReference type="ARBA" id="ARBA00023136"/>
    </source>
</evidence>
<dbReference type="AlphaFoldDB" id="A0AAE9ZF18"/>
<dbReference type="PANTHER" id="PTHR38035">
    <property type="entry name" value="UPF0070 PROTEIN YFGM"/>
    <property type="match status" value="1"/>
</dbReference>
<feature type="compositionally biased region" description="Basic and acidic residues" evidence="8">
    <location>
        <begin position="268"/>
        <end position="277"/>
    </location>
</feature>
<evidence type="ECO:0000256" key="4">
    <source>
        <dbReference type="ARBA" id="ARBA00022692"/>
    </source>
</evidence>
<dbReference type="RefSeq" id="WP_274493375.1">
    <property type="nucleotide sequence ID" value="NZ_CP118166.1"/>
</dbReference>
<accession>A0AAE9ZF18</accession>
<gene>
    <name evidence="11" type="ORF">PUV54_16165</name>
</gene>
<keyword evidence="5 9" id="KW-1133">Transmembrane helix</keyword>
<keyword evidence="12" id="KW-1185">Reference proteome</keyword>
<feature type="compositionally biased region" description="Polar residues" evidence="8">
    <location>
        <begin position="234"/>
        <end position="254"/>
    </location>
</feature>
<evidence type="ECO:0000259" key="10">
    <source>
        <dbReference type="Pfam" id="PF09976"/>
    </source>
</evidence>
<sequence length="277" mass="29959">MANDESVLREVDQELAEERQWAMFRRHGPAVISIAAAVVIGVAGWQVWNYTKTSAAEKSALEYREAISLLEDDQTAGRAALEAVAAERSGYGVLATMQRAGSYAAGGERLKAIETYRQVANGSAPKQIRDLARVRAAHLSLADGRDAVLAELDGLQDSTGRYSYFAREVAGLAAFQVEDYETAFSTFQMLSLDMEAPVEIRDRAEEFGALAQSAKAGVNVTGEARLEDLLRTVGQDSLSETDTVTNDESVTSAEDNPAEEGAQEDVADDHTGHDHEE</sequence>
<reference evidence="11" key="1">
    <citation type="submission" date="2023-02" db="EMBL/GenBank/DDBJ databases">
        <title>Genome sequence of Hyphococcus flavus.</title>
        <authorList>
            <person name="Rong J.-C."/>
            <person name="Zhao Q."/>
            <person name="Yi M."/>
            <person name="Wu J.-Y."/>
        </authorList>
    </citation>
    <scope>NUCLEOTIDE SEQUENCE</scope>
    <source>
        <strain evidence="11">MCCC 1K03223</strain>
    </source>
</reference>
<dbReference type="PANTHER" id="PTHR38035:SF1">
    <property type="entry name" value="ANCILLARY SECYEG TRANSLOCON SUBUNIT"/>
    <property type="match status" value="1"/>
</dbReference>
<feature type="transmembrane region" description="Helical" evidence="9">
    <location>
        <begin position="29"/>
        <end position="48"/>
    </location>
</feature>
<feature type="compositionally biased region" description="Acidic residues" evidence="8">
    <location>
        <begin position="256"/>
        <end position="267"/>
    </location>
</feature>
<dbReference type="InterPro" id="IPR018704">
    <property type="entry name" value="SecYEG/CpoB_TPR"/>
</dbReference>
<dbReference type="GO" id="GO:0044877">
    <property type="term" value="F:protein-containing complex binding"/>
    <property type="evidence" value="ECO:0007669"/>
    <property type="project" value="InterPro"/>
</dbReference>
<keyword evidence="4 9" id="KW-0812">Transmembrane</keyword>